<dbReference type="AlphaFoldDB" id="A0A2X1SZS1"/>
<organism evidence="3 6">
    <name type="scientific">Mobiluncus mulieris</name>
    <dbReference type="NCBI Taxonomy" id="2052"/>
    <lineage>
        <taxon>Bacteria</taxon>
        <taxon>Bacillati</taxon>
        <taxon>Actinomycetota</taxon>
        <taxon>Actinomycetes</taxon>
        <taxon>Actinomycetales</taxon>
        <taxon>Actinomycetaceae</taxon>
        <taxon>Mobiluncus</taxon>
    </lineage>
</organism>
<evidence type="ECO:0000256" key="1">
    <source>
        <dbReference type="SAM" id="MobiDB-lite"/>
    </source>
</evidence>
<dbReference type="Proteomes" id="UP000575397">
    <property type="component" value="Unassembled WGS sequence"/>
</dbReference>
<evidence type="ECO:0000313" key="5">
    <source>
        <dbReference type="Proteomes" id="UP000575397"/>
    </source>
</evidence>
<protein>
    <submittedName>
        <fullName evidence="3">Ribonuclease D</fullName>
    </submittedName>
</protein>
<dbReference type="InterPro" id="IPR002562">
    <property type="entry name" value="3'-5'_exonuclease_dom"/>
</dbReference>
<dbReference type="Gene3D" id="3.30.420.10">
    <property type="entry name" value="Ribonuclease H-like superfamily/Ribonuclease H"/>
    <property type="match status" value="1"/>
</dbReference>
<sequence>MTKDLVSKSEHSSSTRESASNRSYRLVKHPQEPLEGVVNTPPALARVCELVAAGSGSVALDTERAGAFRYFQGAYLVQLRREDTGTFLIDPTAFPDLEPLGAAIGKAEWILHDATTDMPWLAEIGMRPKLLFDTELAAKLLNFERFGLGSLTEQVLGIMLEKEHSAADWSTRPLPQSWLEYAALDVEFLVDLRQALWLQLGEAGKDDWAEQEFEHLLYFEPPAPKPDPWRHVPGSGKVYSPRNLAALRELWQTREKICAAENLAPTKVLSNPALIALAVALPRGKRYMNSIEAFRNDRVGRERADTWYAALSRSYKLPVHELPSKRAPRVRGAVPDARNFAHNHPQEAERWHRLRDVVIQIAAELNVHSEVMLDSRTTRRLAWVLPDNAPEPQVLEVLQASEARPWQIEHLLDGLVKALRSE</sequence>
<evidence type="ECO:0000259" key="2">
    <source>
        <dbReference type="PROSITE" id="PS50967"/>
    </source>
</evidence>
<dbReference type="InterPro" id="IPR041605">
    <property type="entry name" value="Exo_C"/>
</dbReference>
<dbReference type="Pfam" id="PF18305">
    <property type="entry name" value="DNA_pol_A_exoN"/>
    <property type="match status" value="1"/>
</dbReference>
<dbReference type="InterPro" id="IPR010997">
    <property type="entry name" value="HRDC-like_sf"/>
</dbReference>
<dbReference type="InterPro" id="IPR044876">
    <property type="entry name" value="HRDC_dom_sf"/>
</dbReference>
<dbReference type="SMART" id="SM00474">
    <property type="entry name" value="35EXOc"/>
    <property type="match status" value="1"/>
</dbReference>
<dbReference type="PANTHER" id="PTHR47649:SF1">
    <property type="entry name" value="RIBONUCLEASE D"/>
    <property type="match status" value="1"/>
</dbReference>
<gene>
    <name evidence="3" type="ORF">FYZ43_01905</name>
    <name evidence="4" type="ORF">HHJ77_04310</name>
</gene>
<proteinExistence type="predicted"/>
<comment type="caution">
    <text evidence="3">The sequence shown here is derived from an EMBL/GenBank/DDBJ whole genome shotgun (WGS) entry which is preliminary data.</text>
</comment>
<dbReference type="PANTHER" id="PTHR47649">
    <property type="entry name" value="RIBONUCLEASE D"/>
    <property type="match status" value="1"/>
</dbReference>
<dbReference type="Gene3D" id="1.10.150.80">
    <property type="entry name" value="HRDC domain"/>
    <property type="match status" value="2"/>
</dbReference>
<dbReference type="GO" id="GO:0000166">
    <property type="term" value="F:nucleotide binding"/>
    <property type="evidence" value="ECO:0007669"/>
    <property type="project" value="InterPro"/>
</dbReference>
<dbReference type="PROSITE" id="PS50967">
    <property type="entry name" value="HRDC"/>
    <property type="match status" value="1"/>
</dbReference>
<dbReference type="SUPFAM" id="SSF53098">
    <property type="entry name" value="Ribonuclease H-like"/>
    <property type="match status" value="1"/>
</dbReference>
<name>A0A2X1SZS1_9ACTO</name>
<feature type="compositionally biased region" description="Basic and acidic residues" evidence="1">
    <location>
        <begin position="1"/>
        <end position="14"/>
    </location>
</feature>
<dbReference type="GO" id="GO:0003676">
    <property type="term" value="F:nucleic acid binding"/>
    <property type="evidence" value="ECO:0007669"/>
    <property type="project" value="InterPro"/>
</dbReference>
<dbReference type="EMBL" id="VSZY01000002">
    <property type="protein sequence ID" value="MCU9968194.1"/>
    <property type="molecule type" value="Genomic_DNA"/>
</dbReference>
<dbReference type="OrthoDB" id="144122at2"/>
<dbReference type="EMBL" id="JABCUS010000007">
    <property type="protein sequence ID" value="NMX03174.1"/>
    <property type="molecule type" value="Genomic_DNA"/>
</dbReference>
<dbReference type="InterPro" id="IPR051086">
    <property type="entry name" value="RNase_D-like"/>
</dbReference>
<dbReference type="Pfam" id="PF00570">
    <property type="entry name" value="HRDC"/>
    <property type="match status" value="1"/>
</dbReference>
<evidence type="ECO:0000313" key="6">
    <source>
        <dbReference type="Proteomes" id="UP001209486"/>
    </source>
</evidence>
<dbReference type="Pfam" id="PF01612">
    <property type="entry name" value="DNA_pol_A_exo1"/>
    <property type="match status" value="1"/>
</dbReference>
<evidence type="ECO:0000313" key="4">
    <source>
        <dbReference type="EMBL" id="NMX03174.1"/>
    </source>
</evidence>
<dbReference type="CDD" id="cd06142">
    <property type="entry name" value="RNaseD_exo"/>
    <property type="match status" value="1"/>
</dbReference>
<feature type="region of interest" description="Disordered" evidence="1">
    <location>
        <begin position="1"/>
        <end position="25"/>
    </location>
</feature>
<reference evidence="4 5" key="2">
    <citation type="submission" date="2020-04" db="EMBL/GenBank/DDBJ databases">
        <title>Antimicrobial susceptibility and clonality of vaginal-derived multi-drug resistant Mobiluncus isolates in China.</title>
        <authorList>
            <person name="Zhang X."/>
        </authorList>
    </citation>
    <scope>NUCLEOTIDE SEQUENCE [LARGE SCALE GENOMIC DNA]</scope>
    <source>
        <strain evidence="4 5">12</strain>
    </source>
</reference>
<dbReference type="GO" id="GO:0006139">
    <property type="term" value="P:nucleobase-containing compound metabolic process"/>
    <property type="evidence" value="ECO:0007669"/>
    <property type="project" value="InterPro"/>
</dbReference>
<dbReference type="RefSeq" id="WP_004014970.1">
    <property type="nucleotide sequence ID" value="NZ_CAMPNB010000028.1"/>
</dbReference>
<dbReference type="InterPro" id="IPR002121">
    <property type="entry name" value="HRDC_dom"/>
</dbReference>
<dbReference type="GO" id="GO:0008408">
    <property type="term" value="F:3'-5' exonuclease activity"/>
    <property type="evidence" value="ECO:0007669"/>
    <property type="project" value="InterPro"/>
</dbReference>
<dbReference type="InterPro" id="IPR036397">
    <property type="entry name" value="RNaseH_sf"/>
</dbReference>
<accession>A0A2X1SZS1</accession>
<dbReference type="Proteomes" id="UP001209486">
    <property type="component" value="Unassembled WGS sequence"/>
</dbReference>
<reference evidence="3 6" key="1">
    <citation type="submission" date="2019-08" db="EMBL/GenBank/DDBJ databases">
        <title>Comparison of rpoB and gyrB Sequences from Mobiluncus Species and Development of a Multiplex PCR Method for Clinical Detection of Mobiluncus curtisii and Mobiluncus mulieris.</title>
        <authorList>
            <person name="Yang L."/>
            <person name="Shen Y."/>
            <person name="Xu G."/>
            <person name="Shu L.-B."/>
            <person name="Hu J."/>
            <person name="Zhang R."/>
            <person name="Wang Y."/>
            <person name="Zhou H.-W."/>
            <person name="Zhang X."/>
        </authorList>
    </citation>
    <scope>NUCLEOTIDE SEQUENCE [LARGE SCALE GENOMIC DNA]</scope>
    <source>
        <strain evidence="3 6">M26</strain>
    </source>
</reference>
<dbReference type="SUPFAM" id="SSF47819">
    <property type="entry name" value="HRDC-like"/>
    <property type="match status" value="1"/>
</dbReference>
<evidence type="ECO:0000313" key="3">
    <source>
        <dbReference type="EMBL" id="MCU9968194.1"/>
    </source>
</evidence>
<dbReference type="InterPro" id="IPR012337">
    <property type="entry name" value="RNaseH-like_sf"/>
</dbReference>
<feature type="domain" description="HRDC" evidence="2">
    <location>
        <begin position="240"/>
        <end position="321"/>
    </location>
</feature>